<proteinExistence type="predicted"/>
<dbReference type="AlphaFoldDB" id="A0A2W7SSC9"/>
<dbReference type="GO" id="GO:0006289">
    <property type="term" value="P:nucleotide-excision repair"/>
    <property type="evidence" value="ECO:0007669"/>
    <property type="project" value="InterPro"/>
</dbReference>
<dbReference type="PANTHER" id="PTHR30231:SF37">
    <property type="entry name" value="EXODEOXYRIBONUCLEASE 10"/>
    <property type="match status" value="1"/>
</dbReference>
<dbReference type="InterPro" id="IPR012337">
    <property type="entry name" value="RNaseH-like_sf"/>
</dbReference>
<sequence length="440" mass="50424">MFAIVDIETTGGHAHNGGITEIAIVLFDGKKIEGVYETLINPQMPIQPFVQTLTGITNAMVANAPLFSAVAPHIYHLLKDRIFVAHNVNFDYAFVKQHLNACGIELNTQKLCTIRLSRKIFPGLPKYGLGSICKTLQINHSQQHRASGDALATTELFKLLIQNDKSGNLQKMMKGRSIATYLPPHIPEEQFINIPEKPGVYYFYNQQKKIIYVGKAKNLKKRVTQHFANNKTTAQKQAFLREVYAIEFNVCSSEFTAAILESIEIKKRWPKYNKSQKFKEQKFGLYHFIDNKGYERLAIDKWKKQLNPLAAFSYITEANNCLWNLIHEFELIPYLCFLDKNEPDYPLPDTFEYNARVKKAIQSLEAQAITCSIKDGSHYILIEKGMFTGMGTLQNEPEQTALTVEMLKNALTPYPENDVIKHLIQQYIRNYPEQVIYFNN</sequence>
<dbReference type="PROSITE" id="PS50164">
    <property type="entry name" value="GIY_YIG"/>
    <property type="match status" value="1"/>
</dbReference>
<dbReference type="SMART" id="SM00465">
    <property type="entry name" value="GIYc"/>
    <property type="match status" value="1"/>
</dbReference>
<dbReference type="SMART" id="SM00479">
    <property type="entry name" value="EXOIII"/>
    <property type="match status" value="1"/>
</dbReference>
<dbReference type="InterPro" id="IPR006054">
    <property type="entry name" value="DnaQ"/>
</dbReference>
<dbReference type="GO" id="GO:0008408">
    <property type="term" value="F:3'-5' exonuclease activity"/>
    <property type="evidence" value="ECO:0007669"/>
    <property type="project" value="TreeGrafter"/>
</dbReference>
<gene>
    <name evidence="4" type="ORF">LX80_00450</name>
</gene>
<dbReference type="InterPro" id="IPR036397">
    <property type="entry name" value="RNaseH_sf"/>
</dbReference>
<dbReference type="Pfam" id="PF01541">
    <property type="entry name" value="GIY-YIG"/>
    <property type="match status" value="1"/>
</dbReference>
<comment type="subunit">
    <text evidence="2">DNA polymerase III contains a core (composed of alpha, epsilon and theta chains) that associates with a tau subunit. This core dimerizes to form the POLIII' complex. PolIII' associates with the gamma complex (composed of gamma, delta, delta', psi and chi chains) and with the beta chain to form the complete DNA polymerase III complex.</text>
</comment>
<dbReference type="Gene3D" id="3.40.1440.10">
    <property type="entry name" value="GIY-YIG endonuclease"/>
    <property type="match status" value="1"/>
</dbReference>
<evidence type="ECO:0000256" key="1">
    <source>
        <dbReference type="ARBA" id="ARBA00025483"/>
    </source>
</evidence>
<dbReference type="GO" id="GO:0003677">
    <property type="term" value="F:DNA binding"/>
    <property type="evidence" value="ECO:0007669"/>
    <property type="project" value="InterPro"/>
</dbReference>
<dbReference type="FunFam" id="3.30.420.10:FF:000045">
    <property type="entry name" value="3'-5' exonuclease DinG"/>
    <property type="match status" value="1"/>
</dbReference>
<keyword evidence="5" id="KW-1185">Reference proteome</keyword>
<dbReference type="Pfam" id="PF00929">
    <property type="entry name" value="RNase_T"/>
    <property type="match status" value="1"/>
</dbReference>
<dbReference type="InterPro" id="IPR035901">
    <property type="entry name" value="GIY-YIG_endonuc_sf"/>
</dbReference>
<dbReference type="InterPro" id="IPR047296">
    <property type="entry name" value="GIY-YIG_UvrC_Cho"/>
</dbReference>
<dbReference type="SUPFAM" id="SSF82771">
    <property type="entry name" value="GIY-YIG endonuclease"/>
    <property type="match status" value="1"/>
</dbReference>
<name>A0A2W7SSC9_9BACT</name>
<dbReference type="GO" id="GO:0005829">
    <property type="term" value="C:cytosol"/>
    <property type="evidence" value="ECO:0007669"/>
    <property type="project" value="TreeGrafter"/>
</dbReference>
<dbReference type="OrthoDB" id="9803913at2"/>
<evidence type="ECO:0000256" key="2">
    <source>
        <dbReference type="ARBA" id="ARBA00026073"/>
    </source>
</evidence>
<dbReference type="GO" id="GO:0045004">
    <property type="term" value="P:DNA replication proofreading"/>
    <property type="evidence" value="ECO:0007669"/>
    <property type="project" value="TreeGrafter"/>
</dbReference>
<dbReference type="InterPro" id="IPR000305">
    <property type="entry name" value="GIY-YIG_endonuc"/>
</dbReference>
<evidence type="ECO:0000313" key="4">
    <source>
        <dbReference type="EMBL" id="PZX65955.1"/>
    </source>
</evidence>
<feature type="domain" description="GIY-YIG" evidence="3">
    <location>
        <begin position="196"/>
        <end position="274"/>
    </location>
</feature>
<dbReference type="NCBIfam" id="TIGR00573">
    <property type="entry name" value="dnaq"/>
    <property type="match status" value="1"/>
</dbReference>
<dbReference type="CDD" id="cd06127">
    <property type="entry name" value="DEDDh"/>
    <property type="match status" value="1"/>
</dbReference>
<dbReference type="CDD" id="cd10434">
    <property type="entry name" value="GIY-YIG_UvrC_Cho"/>
    <property type="match status" value="1"/>
</dbReference>
<dbReference type="GO" id="GO:0003887">
    <property type="term" value="F:DNA-directed DNA polymerase activity"/>
    <property type="evidence" value="ECO:0007669"/>
    <property type="project" value="InterPro"/>
</dbReference>
<protein>
    <submittedName>
        <fullName evidence="4">DNA polymerase-3 subunit epsilon</fullName>
    </submittedName>
</protein>
<dbReference type="InterPro" id="IPR013520">
    <property type="entry name" value="Ribonucl_H"/>
</dbReference>
<dbReference type="EMBL" id="QKZV01000001">
    <property type="protein sequence ID" value="PZX65955.1"/>
    <property type="molecule type" value="Genomic_DNA"/>
</dbReference>
<dbReference type="RefSeq" id="WP_111293394.1">
    <property type="nucleotide sequence ID" value="NZ_QKZV01000001.1"/>
</dbReference>
<dbReference type="SUPFAM" id="SSF53098">
    <property type="entry name" value="Ribonuclease H-like"/>
    <property type="match status" value="1"/>
</dbReference>
<evidence type="ECO:0000259" key="3">
    <source>
        <dbReference type="PROSITE" id="PS50164"/>
    </source>
</evidence>
<organism evidence="4 5">
    <name type="scientific">Hydrotalea sandarakina</name>
    <dbReference type="NCBI Taxonomy" id="1004304"/>
    <lineage>
        <taxon>Bacteria</taxon>
        <taxon>Pseudomonadati</taxon>
        <taxon>Bacteroidota</taxon>
        <taxon>Chitinophagia</taxon>
        <taxon>Chitinophagales</taxon>
        <taxon>Chitinophagaceae</taxon>
        <taxon>Hydrotalea</taxon>
    </lineage>
</organism>
<reference evidence="4 5" key="1">
    <citation type="submission" date="2018-06" db="EMBL/GenBank/DDBJ databases">
        <title>Genomic Encyclopedia of Archaeal and Bacterial Type Strains, Phase II (KMG-II): from individual species to whole genera.</title>
        <authorList>
            <person name="Goeker M."/>
        </authorList>
    </citation>
    <scope>NUCLEOTIDE SEQUENCE [LARGE SCALE GENOMIC DNA]</scope>
    <source>
        <strain evidence="4 5">DSM 23241</strain>
    </source>
</reference>
<dbReference type="Gene3D" id="3.30.420.10">
    <property type="entry name" value="Ribonuclease H-like superfamily/Ribonuclease H"/>
    <property type="match status" value="1"/>
</dbReference>
<comment type="function">
    <text evidence="1">DNA polymerase III is a complex, multichain enzyme responsible for most of the replicative synthesis in bacteria. The epsilon subunit contain the editing function and is a proofreading 3'-5' exonuclease.</text>
</comment>
<evidence type="ECO:0000313" key="5">
    <source>
        <dbReference type="Proteomes" id="UP000249720"/>
    </source>
</evidence>
<dbReference type="Proteomes" id="UP000249720">
    <property type="component" value="Unassembled WGS sequence"/>
</dbReference>
<accession>A0A2W7SSC9</accession>
<comment type="caution">
    <text evidence="4">The sequence shown here is derived from an EMBL/GenBank/DDBJ whole genome shotgun (WGS) entry which is preliminary data.</text>
</comment>
<dbReference type="PANTHER" id="PTHR30231">
    <property type="entry name" value="DNA POLYMERASE III SUBUNIT EPSILON"/>
    <property type="match status" value="1"/>
</dbReference>